<dbReference type="PANTHER" id="PTHR48095:SF2">
    <property type="entry name" value="BIOTIN CARBOXYLASE, CHLOROPLASTIC"/>
    <property type="match status" value="1"/>
</dbReference>
<dbReference type="GO" id="GO:0004075">
    <property type="term" value="F:biotin carboxylase activity"/>
    <property type="evidence" value="ECO:0007669"/>
    <property type="project" value="UniProtKB-EC"/>
</dbReference>
<gene>
    <name evidence="6" type="primary">accC_4</name>
    <name evidence="6" type="ORF">NCTC12120_05058</name>
</gene>
<evidence type="ECO:0000256" key="3">
    <source>
        <dbReference type="ARBA" id="ARBA00022741"/>
    </source>
</evidence>
<reference evidence="6 7" key="1">
    <citation type="submission" date="2018-06" db="EMBL/GenBank/DDBJ databases">
        <authorList>
            <consortium name="Pathogen Informatics"/>
            <person name="Doyle S."/>
        </authorList>
    </citation>
    <scope>NUCLEOTIDE SEQUENCE [LARGE SCALE GENOMIC DNA]</scope>
    <source>
        <strain evidence="6 7">NCTC12120</strain>
    </source>
</reference>
<dbReference type="GO" id="GO:0005524">
    <property type="term" value="F:ATP binding"/>
    <property type="evidence" value="ECO:0007669"/>
    <property type="project" value="UniProtKB-KW"/>
</dbReference>
<dbReference type="PROSITE" id="PS50979">
    <property type="entry name" value="BC"/>
    <property type="match status" value="1"/>
</dbReference>
<dbReference type="InterPro" id="IPR051602">
    <property type="entry name" value="ACC_Biotin_Carboxylase"/>
</dbReference>
<dbReference type="InterPro" id="IPR005481">
    <property type="entry name" value="BC-like_N"/>
</dbReference>
<keyword evidence="4" id="KW-0067">ATP-binding</keyword>
<dbReference type="AlphaFoldDB" id="A0A2X3IHI7"/>
<dbReference type="SUPFAM" id="SSF52440">
    <property type="entry name" value="PreATP-grasp domain"/>
    <property type="match status" value="1"/>
</dbReference>
<protein>
    <submittedName>
        <fullName evidence="6">Biotin carboxylase</fullName>
        <ecNumber evidence="6">6.3.4.14</ecNumber>
    </submittedName>
</protein>
<comment type="function">
    <text evidence="1">This protein is a component of the acetyl coenzyme A carboxylase complex; first, biotin carboxylase catalyzes the carboxylation of the carrier protein and then the transcarboxylase transfers the carboxyl group to form malonyl-CoA.</text>
</comment>
<evidence type="ECO:0000259" key="5">
    <source>
        <dbReference type="PROSITE" id="PS50979"/>
    </source>
</evidence>
<dbReference type="Proteomes" id="UP000251197">
    <property type="component" value="Unassembled WGS sequence"/>
</dbReference>
<dbReference type="Pfam" id="PF00289">
    <property type="entry name" value="Biotin_carb_N"/>
    <property type="match status" value="1"/>
</dbReference>
<evidence type="ECO:0000256" key="2">
    <source>
        <dbReference type="ARBA" id="ARBA00022598"/>
    </source>
</evidence>
<sequence length="81" mass="8726">MVHPGYGFLSERAEFARAVQAAGLIWIGPEPETIEKLGDKVQARKIALQVGAPLVKGTADPVSSRCRSCRFCLDVWPAGSD</sequence>
<dbReference type="InterPro" id="IPR011764">
    <property type="entry name" value="Biotin_carboxylation_dom"/>
</dbReference>
<proteinExistence type="predicted"/>
<dbReference type="EC" id="6.3.4.14" evidence="6"/>
<evidence type="ECO:0000256" key="1">
    <source>
        <dbReference type="ARBA" id="ARBA00003761"/>
    </source>
</evidence>
<name>A0A2X3IHI7_9ENTR</name>
<organism evidence="6 7">
    <name type="scientific">Cedecea neteri</name>
    <dbReference type="NCBI Taxonomy" id="158822"/>
    <lineage>
        <taxon>Bacteria</taxon>
        <taxon>Pseudomonadati</taxon>
        <taxon>Pseudomonadota</taxon>
        <taxon>Gammaproteobacteria</taxon>
        <taxon>Enterobacterales</taxon>
        <taxon>Enterobacteriaceae</taxon>
        <taxon>Cedecea</taxon>
    </lineage>
</organism>
<keyword evidence="2 6" id="KW-0436">Ligase</keyword>
<keyword evidence="3" id="KW-0547">Nucleotide-binding</keyword>
<dbReference type="EMBL" id="UAVU01000008">
    <property type="protein sequence ID" value="SQC91878.1"/>
    <property type="molecule type" value="Genomic_DNA"/>
</dbReference>
<dbReference type="Gene3D" id="3.30.470.20">
    <property type="entry name" value="ATP-grasp fold, B domain"/>
    <property type="match status" value="1"/>
</dbReference>
<feature type="domain" description="Biotin carboxylation" evidence="5">
    <location>
        <begin position="1"/>
        <end position="81"/>
    </location>
</feature>
<evidence type="ECO:0000313" key="7">
    <source>
        <dbReference type="Proteomes" id="UP000251197"/>
    </source>
</evidence>
<accession>A0A2X3IHI7</accession>
<evidence type="ECO:0000313" key="6">
    <source>
        <dbReference type="EMBL" id="SQC91878.1"/>
    </source>
</evidence>
<dbReference type="InterPro" id="IPR016185">
    <property type="entry name" value="PreATP-grasp_dom_sf"/>
</dbReference>
<evidence type="ECO:0000256" key="4">
    <source>
        <dbReference type="ARBA" id="ARBA00022840"/>
    </source>
</evidence>
<dbReference type="PANTHER" id="PTHR48095">
    <property type="entry name" value="PYRUVATE CARBOXYLASE SUBUNIT A"/>
    <property type="match status" value="1"/>
</dbReference>